<dbReference type="RefSeq" id="WP_154808382.1">
    <property type="nucleotide sequence ID" value="NZ_VIAQ01000006.1"/>
</dbReference>
<evidence type="ECO:0000313" key="2">
    <source>
        <dbReference type="EMBL" id="TQD28277.1"/>
    </source>
</evidence>
<gene>
    <name evidence="2" type="ORF">FKV42_00980</name>
</gene>
<dbReference type="InterPro" id="IPR007842">
    <property type="entry name" value="HEPN_dom"/>
</dbReference>
<organism evidence="2 3">
    <name type="scientific">Methanolobus vulcani</name>
    <dbReference type="NCBI Taxonomy" id="38026"/>
    <lineage>
        <taxon>Archaea</taxon>
        <taxon>Methanobacteriati</taxon>
        <taxon>Methanobacteriota</taxon>
        <taxon>Stenosarchaea group</taxon>
        <taxon>Methanomicrobia</taxon>
        <taxon>Methanosarcinales</taxon>
        <taxon>Methanosarcinaceae</taxon>
        <taxon>Methanolobus</taxon>
    </lineage>
</organism>
<dbReference type="Proteomes" id="UP000319335">
    <property type="component" value="Unassembled WGS sequence"/>
</dbReference>
<name>A0A7Z8KQK1_9EURY</name>
<evidence type="ECO:0000259" key="1">
    <source>
        <dbReference type="Pfam" id="PF05168"/>
    </source>
</evidence>
<comment type="caution">
    <text evidence="2">The sequence shown here is derived from an EMBL/GenBank/DDBJ whole genome shotgun (WGS) entry which is preliminary data.</text>
</comment>
<dbReference type="AlphaFoldDB" id="A0A7Z8KQK1"/>
<dbReference type="EMBL" id="VIAQ01000006">
    <property type="protein sequence ID" value="TQD28277.1"/>
    <property type="molecule type" value="Genomic_DNA"/>
</dbReference>
<dbReference type="SUPFAM" id="SSF81593">
    <property type="entry name" value="Nucleotidyltransferase substrate binding subunit/domain"/>
    <property type="match status" value="1"/>
</dbReference>
<dbReference type="Gene3D" id="1.20.120.330">
    <property type="entry name" value="Nucleotidyltransferases domain 2"/>
    <property type="match status" value="1"/>
</dbReference>
<sequence length="316" mass="36590">MTSTEVPQIFLDIAKQDLKSSQLLFENKCYPQSIFLFQQSVEKAVKSMSIFTGTTNLKKAADKIGHKGVTFYRMLNLNWMENLKSMRKNKQKTEAFAQMLDVDSTGMDIIEVENDAKDLDIWTLTYIKNTQDHVELSDNELTDILAHISEIEEEYIYALSEGTDFIKTDEEWLQFIEEVTEFIKKGVQYYVENPEEVDVDIPENISEIVEEEFKRVFGATDKETWNQFANLILDSLYINHLLFGLSIIMDPHAISARYPDEDFNPMEFYTLELPLVTKLPKITAITEGLLVLLDNFYSRVQGSELRRLALENNTDI</sequence>
<dbReference type="OrthoDB" id="359402at2157"/>
<accession>A0A7Z8KQK1</accession>
<proteinExistence type="predicted"/>
<protein>
    <submittedName>
        <fullName evidence="2">HEPN domain-containing protein</fullName>
    </submittedName>
</protein>
<reference evidence="2 3" key="1">
    <citation type="submission" date="2019-06" db="EMBL/GenBank/DDBJ databases">
        <title>Draft genome sequence of Methanolobus vulcani B1d.</title>
        <authorList>
            <person name="Creighbaum A.J."/>
            <person name="Ticak T."/>
            <person name="Hariraju D."/>
            <person name="Arivett B.A."/>
            <person name="Ferguson D.J.Jr."/>
        </authorList>
    </citation>
    <scope>NUCLEOTIDE SEQUENCE [LARGE SCALE GENOMIC DNA]</scope>
    <source>
        <strain evidence="2 3">B1d</strain>
    </source>
</reference>
<feature type="domain" description="HEPN" evidence="1">
    <location>
        <begin position="10"/>
        <end position="55"/>
    </location>
</feature>
<evidence type="ECO:0000313" key="3">
    <source>
        <dbReference type="Proteomes" id="UP000319335"/>
    </source>
</evidence>
<dbReference type="Pfam" id="PF05168">
    <property type="entry name" value="HEPN"/>
    <property type="match status" value="1"/>
</dbReference>
<keyword evidence="3" id="KW-1185">Reference proteome</keyword>